<dbReference type="InterPro" id="IPR009554">
    <property type="entry name" value="Phageshock_PspB"/>
</dbReference>
<accession>A0A220UH66</accession>
<dbReference type="RefSeq" id="WP_011624712.1">
    <property type="nucleotide sequence ID" value="NZ_CP022358.1"/>
</dbReference>
<name>A0A220UH66_9GAMM</name>
<evidence type="ECO:0000256" key="2">
    <source>
        <dbReference type="SAM" id="Phobius"/>
    </source>
</evidence>
<dbReference type="EMBL" id="CP022358">
    <property type="protein sequence ID" value="ASK67435.1"/>
    <property type="molecule type" value="Genomic_DNA"/>
</dbReference>
<keyword evidence="4" id="KW-1185">Reference proteome</keyword>
<evidence type="ECO:0000313" key="3">
    <source>
        <dbReference type="EMBL" id="ASK67435.1"/>
    </source>
</evidence>
<gene>
    <name evidence="3" type="ORF">CF168_00405</name>
</gene>
<evidence type="ECO:0008006" key="5">
    <source>
        <dbReference type="Google" id="ProtNLM"/>
    </source>
</evidence>
<keyword evidence="1" id="KW-0175">Coiled coil</keyword>
<keyword evidence="2" id="KW-0812">Transmembrane</keyword>
<dbReference type="GO" id="GO:0006355">
    <property type="term" value="P:regulation of DNA-templated transcription"/>
    <property type="evidence" value="ECO:0007669"/>
    <property type="project" value="InterPro"/>
</dbReference>
<dbReference type="KEGG" id="sbj:CF168_00405"/>
<feature type="transmembrane region" description="Helical" evidence="2">
    <location>
        <begin position="6"/>
        <end position="24"/>
    </location>
</feature>
<keyword evidence="2" id="KW-1133">Transmembrane helix</keyword>
<dbReference type="Pfam" id="PF06667">
    <property type="entry name" value="PspB"/>
    <property type="match status" value="1"/>
</dbReference>
<dbReference type="Proteomes" id="UP000198367">
    <property type="component" value="Chromosome"/>
</dbReference>
<proteinExistence type="predicted"/>
<organism evidence="3 4">
    <name type="scientific">Shewanella bicestrii</name>
    <dbReference type="NCBI Taxonomy" id="2018305"/>
    <lineage>
        <taxon>Bacteria</taxon>
        <taxon>Pseudomonadati</taxon>
        <taxon>Pseudomonadota</taxon>
        <taxon>Gammaproteobacteria</taxon>
        <taxon>Alteromonadales</taxon>
        <taxon>Shewanellaceae</taxon>
        <taxon>Shewanella</taxon>
    </lineage>
</organism>
<evidence type="ECO:0000313" key="4">
    <source>
        <dbReference type="Proteomes" id="UP000198367"/>
    </source>
</evidence>
<dbReference type="AlphaFoldDB" id="A0A220UH66"/>
<sequence length="86" mass="9782">MENEYVLMVIMVTFVVGVSATEMFKHYLKIRQLGGGNERQLEDKLTQLSLQNQVLTERVQVLERIVTDAENDTAKTSLAQQIDALK</sequence>
<reference evidence="3 4" key="1">
    <citation type="submission" date="2017-07" db="EMBL/GenBank/DDBJ databases">
        <title>Phenotypical and genomic characterization of a clinical isolate of Shewanella bicestrii sp. nov. producing an extended-spectrum beta-lactamase and a new oxacillinase variant.</title>
        <authorList>
            <person name="Jousset A.B."/>
            <person name="Bonnin R.A."/>
            <person name="Girlich D."/>
            <person name="Dabos L."/>
            <person name="Potron A."/>
            <person name="Dortet L."/>
            <person name="Glaser P."/>
            <person name="Naas T."/>
        </authorList>
    </citation>
    <scope>NUCLEOTIDE SEQUENCE [LARGE SCALE GENOMIC DNA]</scope>
    <source>
        <strain evidence="3 4">JAB-1</strain>
    </source>
</reference>
<evidence type="ECO:0000256" key="1">
    <source>
        <dbReference type="SAM" id="Coils"/>
    </source>
</evidence>
<protein>
    <recommendedName>
        <fullName evidence="5">Phage shock protein B</fullName>
    </recommendedName>
</protein>
<dbReference type="GO" id="GO:0009271">
    <property type="term" value="P:phage shock"/>
    <property type="evidence" value="ECO:0007669"/>
    <property type="project" value="InterPro"/>
</dbReference>
<keyword evidence="2" id="KW-0472">Membrane</keyword>
<feature type="coiled-coil region" evidence="1">
    <location>
        <begin position="38"/>
        <end position="72"/>
    </location>
</feature>